<dbReference type="PROSITE" id="PS50005">
    <property type="entry name" value="TPR"/>
    <property type="match status" value="2"/>
</dbReference>
<evidence type="ECO:0000256" key="2">
    <source>
        <dbReference type="ARBA" id="ARBA00022803"/>
    </source>
</evidence>
<sequence length="612" mass="68571">IHRDIKPSNIIVDKDGAPRLLDFGIARILDPDSGEPRELTMEGSRVSTPEYASPEQLRGGAITTASDIYSLGVLLYKLLTGRRPQQQGRGGRDERPPQKPGLLVRARGEAPPGMSPDRLSRRLRGDLDNIILKALNRRPERRYASVGQFAEDIDRHLRGMPVLARGDSASYRMMKFASRHRWAIGAVVIIFLTLVGAVVGISQQAAIAGEEAKKARQTLAFVKKMLSAADPLESGRELTVEQLLDAAAGRIPEELAEQPAIESDIRSILGEAYQNLGIYEKALTQFEANIALIKKMGWLGGEKEANAYRELAVGVHYLAEYGRADSLYRKALEIYRQAGDTLSVAYGTALNDFGTLPLDQGNYEKAIDIFKESLRISRLTMDKNDVQIGITYNNLALAYDDFGAYARADTAYKQALEIFRLNYGDEHPEIANTLNNYAFVKLNVGDTLASLKLHERALAMYGRLAGEKYPSYGKTLHNVAALNYYLRNYKTARENEEKVIELFKIYYREDHPNLASAYFLMGRILNALEQFDEARKYLNKALVIRKARFNPHHPALADVFYELGLGWLGQNNRARAREMLLEAQRIISSGERSDDSFRDKINVALAKTARQL</sequence>
<feature type="transmembrane region" description="Helical" evidence="5">
    <location>
        <begin position="182"/>
        <end position="201"/>
    </location>
</feature>
<dbReference type="GO" id="GO:0004674">
    <property type="term" value="F:protein serine/threonine kinase activity"/>
    <property type="evidence" value="ECO:0007669"/>
    <property type="project" value="UniProtKB-KW"/>
</dbReference>
<dbReference type="PANTHER" id="PTHR45641">
    <property type="entry name" value="TETRATRICOPEPTIDE REPEAT PROTEIN (AFU_ORTHOLOGUE AFUA_6G03870)"/>
    <property type="match status" value="1"/>
</dbReference>
<evidence type="ECO:0000256" key="3">
    <source>
        <dbReference type="PROSITE-ProRule" id="PRU00339"/>
    </source>
</evidence>
<feature type="non-terminal residue" evidence="7">
    <location>
        <position position="1"/>
    </location>
</feature>
<keyword evidence="5" id="KW-1133">Transmembrane helix</keyword>
<feature type="domain" description="Protein kinase" evidence="6">
    <location>
        <begin position="1"/>
        <end position="163"/>
    </location>
</feature>
<feature type="repeat" description="TPR" evidence="3">
    <location>
        <begin position="515"/>
        <end position="548"/>
    </location>
</feature>
<keyword evidence="5" id="KW-0812">Transmembrane</keyword>
<keyword evidence="5" id="KW-0472">Membrane</keyword>
<dbReference type="EMBL" id="DRLD01000361">
    <property type="protein sequence ID" value="HED11567.1"/>
    <property type="molecule type" value="Genomic_DNA"/>
</dbReference>
<feature type="repeat" description="TPR" evidence="3">
    <location>
        <begin position="347"/>
        <end position="380"/>
    </location>
</feature>
<evidence type="ECO:0000313" key="7">
    <source>
        <dbReference type="EMBL" id="HED11567.1"/>
    </source>
</evidence>
<name>A0A7V1PWG4_CALAY</name>
<dbReference type="SUPFAM" id="SSF56112">
    <property type="entry name" value="Protein kinase-like (PK-like)"/>
    <property type="match status" value="1"/>
</dbReference>
<dbReference type="PANTHER" id="PTHR45641:SF19">
    <property type="entry name" value="NEPHROCYSTIN-3"/>
    <property type="match status" value="1"/>
</dbReference>
<dbReference type="Gene3D" id="1.25.40.10">
    <property type="entry name" value="Tetratricopeptide repeat domain"/>
    <property type="match status" value="2"/>
</dbReference>
<dbReference type="GO" id="GO:0005524">
    <property type="term" value="F:ATP binding"/>
    <property type="evidence" value="ECO:0007669"/>
    <property type="project" value="InterPro"/>
</dbReference>
<dbReference type="SMART" id="SM00028">
    <property type="entry name" value="TPR"/>
    <property type="match status" value="7"/>
</dbReference>
<accession>A0A7V1PWG4</accession>
<dbReference type="Pfam" id="PF13424">
    <property type="entry name" value="TPR_12"/>
    <property type="match status" value="3"/>
</dbReference>
<dbReference type="InterPro" id="IPR011009">
    <property type="entry name" value="Kinase-like_dom_sf"/>
</dbReference>
<dbReference type="PROSITE" id="PS50011">
    <property type="entry name" value="PROTEIN_KINASE_DOM"/>
    <property type="match status" value="1"/>
</dbReference>
<keyword evidence="7" id="KW-0418">Kinase</keyword>
<dbReference type="Proteomes" id="UP000886005">
    <property type="component" value="Unassembled WGS sequence"/>
</dbReference>
<gene>
    <name evidence="7" type="ORF">ENJ10_12825</name>
</gene>
<organism evidence="7">
    <name type="scientific">Caldithrix abyssi</name>
    <dbReference type="NCBI Taxonomy" id="187145"/>
    <lineage>
        <taxon>Bacteria</taxon>
        <taxon>Pseudomonadati</taxon>
        <taxon>Calditrichota</taxon>
        <taxon>Calditrichia</taxon>
        <taxon>Calditrichales</taxon>
        <taxon>Calditrichaceae</taxon>
        <taxon>Caldithrix</taxon>
    </lineage>
</organism>
<comment type="caution">
    <text evidence="7">The sequence shown here is derived from an EMBL/GenBank/DDBJ whole genome shotgun (WGS) entry which is preliminary data.</text>
</comment>
<dbReference type="InterPro" id="IPR019734">
    <property type="entry name" value="TPR_rpt"/>
</dbReference>
<dbReference type="AlphaFoldDB" id="A0A7V1PWG4"/>
<dbReference type="SUPFAM" id="SSF48452">
    <property type="entry name" value="TPR-like"/>
    <property type="match status" value="2"/>
</dbReference>
<dbReference type="InterPro" id="IPR000719">
    <property type="entry name" value="Prot_kinase_dom"/>
</dbReference>
<evidence type="ECO:0000256" key="5">
    <source>
        <dbReference type="SAM" id="Phobius"/>
    </source>
</evidence>
<keyword evidence="7" id="KW-0808">Transferase</keyword>
<feature type="region of interest" description="Disordered" evidence="4">
    <location>
        <begin position="82"/>
        <end position="120"/>
    </location>
</feature>
<proteinExistence type="predicted"/>
<dbReference type="Pfam" id="PF00069">
    <property type="entry name" value="Pkinase"/>
    <property type="match status" value="1"/>
</dbReference>
<evidence type="ECO:0000256" key="4">
    <source>
        <dbReference type="SAM" id="MobiDB-lite"/>
    </source>
</evidence>
<dbReference type="SMART" id="SM00220">
    <property type="entry name" value="S_TKc"/>
    <property type="match status" value="1"/>
</dbReference>
<protein>
    <submittedName>
        <fullName evidence="7">Serine/threonine protein kinase</fullName>
    </submittedName>
</protein>
<reference evidence="7" key="1">
    <citation type="journal article" date="2020" name="mSystems">
        <title>Genome- and Community-Level Interaction Insights into Carbon Utilization and Element Cycling Functions of Hydrothermarchaeota in Hydrothermal Sediment.</title>
        <authorList>
            <person name="Zhou Z."/>
            <person name="Liu Y."/>
            <person name="Xu W."/>
            <person name="Pan J."/>
            <person name="Luo Z.H."/>
            <person name="Li M."/>
        </authorList>
    </citation>
    <scope>NUCLEOTIDE SEQUENCE [LARGE SCALE GENOMIC DNA]</scope>
    <source>
        <strain evidence="7">HyVt-456</strain>
    </source>
</reference>
<keyword evidence="7" id="KW-0723">Serine/threonine-protein kinase</keyword>
<keyword evidence="2 3" id="KW-0802">TPR repeat</keyword>
<evidence type="ECO:0000256" key="1">
    <source>
        <dbReference type="ARBA" id="ARBA00022737"/>
    </source>
</evidence>
<keyword evidence="1" id="KW-0677">Repeat</keyword>
<dbReference type="Gene3D" id="1.10.510.10">
    <property type="entry name" value="Transferase(Phosphotransferase) domain 1"/>
    <property type="match status" value="1"/>
</dbReference>
<evidence type="ECO:0000259" key="6">
    <source>
        <dbReference type="PROSITE" id="PS50011"/>
    </source>
</evidence>
<dbReference type="CDD" id="cd14014">
    <property type="entry name" value="STKc_PknB_like"/>
    <property type="match status" value="1"/>
</dbReference>
<feature type="region of interest" description="Disordered" evidence="4">
    <location>
        <begin position="32"/>
        <end position="53"/>
    </location>
</feature>
<dbReference type="InterPro" id="IPR011990">
    <property type="entry name" value="TPR-like_helical_dom_sf"/>
</dbReference>